<evidence type="ECO:0000313" key="3">
    <source>
        <dbReference type="Proteomes" id="UP000092528"/>
    </source>
</evidence>
<geneLocation type="plasmid" evidence="3">
    <name>pvs127</name>
</geneLocation>
<gene>
    <name evidence="2" type="ORF">VSVS05_04358</name>
</gene>
<dbReference type="Proteomes" id="UP000092528">
    <property type="component" value="Plasmid pVS127"/>
</dbReference>
<evidence type="ECO:0008006" key="4">
    <source>
        <dbReference type="Google" id="ProtNLM"/>
    </source>
</evidence>
<dbReference type="AlphaFoldDB" id="A0A1C7FIV4"/>
<evidence type="ECO:0000256" key="1">
    <source>
        <dbReference type="SAM" id="SignalP"/>
    </source>
</evidence>
<sequence>MKLMWVLALMVSTTSMASDVVSISNEIVKETLSAENWQLSESEWSRYQELLNKPEAYGLVDQNPLVVLGQFARNDEERRRYAQRLVAIDKKRIDGLLALDKAYRNAWDSLYPALTPIAQSLPERVSLFVTANCDPCMDALKEWRTRGVKVDVFMVDSKGNDYVLRQWASAAGVRKSDVAERFITLNHDSRGLWFHLAKGESTPIAAFEQEGVWSVISLPSS</sequence>
<dbReference type="NCBIfam" id="TIGR03759">
    <property type="entry name" value="conj_TIGR03759"/>
    <property type="match status" value="1"/>
</dbReference>
<keyword evidence="3" id="KW-1185">Reference proteome</keyword>
<dbReference type="EMBL" id="CP016416">
    <property type="protein sequence ID" value="ANU39393.1"/>
    <property type="molecule type" value="Genomic_DNA"/>
</dbReference>
<dbReference type="PATRIC" id="fig|45658.7.peg.4346"/>
<keyword evidence="2" id="KW-0614">Plasmid</keyword>
<dbReference type="InterPro" id="IPR022293">
    <property type="entry name" value="Integrating-conj_element"/>
</dbReference>
<evidence type="ECO:0000313" key="2">
    <source>
        <dbReference type="EMBL" id="ANU39393.1"/>
    </source>
</evidence>
<dbReference type="RefSeq" id="WP_065546875.1">
    <property type="nucleotide sequence ID" value="NZ_CP016416.1"/>
</dbReference>
<keyword evidence="1" id="KW-0732">Signal</keyword>
<feature type="chain" id="PRO_5008885743" description="TIGR03759 family integrating conjugative element protein" evidence="1">
    <location>
        <begin position="18"/>
        <end position="221"/>
    </location>
</feature>
<proteinExistence type="predicted"/>
<protein>
    <recommendedName>
        <fullName evidence="4">TIGR03759 family integrating conjugative element protein</fullName>
    </recommendedName>
</protein>
<reference evidence="2 3" key="1">
    <citation type="submission" date="2016-07" db="EMBL/GenBank/DDBJ databases">
        <title>Genome sequencing of Vibrio scophthalmi strain VS-05, an isolated from Paralichthys olivaceus.</title>
        <authorList>
            <person name="Han H.-J."/>
        </authorList>
    </citation>
    <scope>NUCLEOTIDE SEQUENCE [LARGE SCALE GENOMIC DNA]</scope>
    <source>
        <strain evidence="2 3">VS-05</strain>
        <plasmid evidence="3">pvs127</plasmid>
    </source>
</reference>
<name>A0A1C7FIV4_9VIBR</name>
<organism evidence="2 3">
    <name type="scientific">Vibrio scophthalmi</name>
    <dbReference type="NCBI Taxonomy" id="45658"/>
    <lineage>
        <taxon>Bacteria</taxon>
        <taxon>Pseudomonadati</taxon>
        <taxon>Pseudomonadota</taxon>
        <taxon>Gammaproteobacteria</taxon>
        <taxon>Vibrionales</taxon>
        <taxon>Vibrionaceae</taxon>
        <taxon>Vibrio</taxon>
    </lineage>
</organism>
<feature type="signal peptide" evidence="1">
    <location>
        <begin position="1"/>
        <end position="17"/>
    </location>
</feature>
<accession>A0A1C7FIV4</accession>